<sequence>MTVRISLLGGLRVLVDGREIDAWPGRRPAELVALLALAERRSLLRDQVLDALWPTLEPEAAAAQLRKAAHHARQVLGRDDAVVLAGGRVTLFAGSGVETDVDEFERAAAAALATADPAACAAAAELATRDQLPDARYEDWAATRREHVDRTRVALLRRAGDWEAVVEADPADEEAYRELMRAALAAGNRHAALRWYGRLRAALARELGLRPDAESVALYDRCVHGLAPERPAIHGRQVELATVERALATTAGRGSGLVAVRGEAGIGKTVLCREVQSIAAERGWQTVTVAARAGCGAYGPLVEALESVVTADRHLLDTVTVQVRSTLAELTEVAAPAPPPAGVTRHMVIGAAHRVLMSGPRTGVVLIVDDAHLADDGTVEACVQLARTRGARPLLVVLAYRAEAARPGLTTGVAGLAHAERADVIELGPLPPEDLVALAGDAPPDRVAAVVEMARGNPFFALELLRTPTSGVPRSVWDAVTARFLDLDSSTVAMLRRLAVAGEDLDVSGVLAMTGLDEADAFALLDAGLGRVS</sequence>
<organism evidence="2 3">
    <name type="scientific">Sporichthya brevicatena</name>
    <dbReference type="NCBI Taxonomy" id="171442"/>
    <lineage>
        <taxon>Bacteria</taxon>
        <taxon>Bacillati</taxon>
        <taxon>Actinomycetota</taxon>
        <taxon>Actinomycetes</taxon>
        <taxon>Sporichthyales</taxon>
        <taxon>Sporichthyaceae</taxon>
        <taxon>Sporichthya</taxon>
    </lineage>
</organism>
<comment type="caution">
    <text evidence="2">The sequence shown here is derived from an EMBL/GenBank/DDBJ whole genome shotgun (WGS) entry which is preliminary data.</text>
</comment>
<dbReference type="PANTHER" id="PTHR35807">
    <property type="entry name" value="TRANSCRIPTIONAL REGULATOR REDD-RELATED"/>
    <property type="match status" value="1"/>
</dbReference>
<feature type="domain" description="Bacterial transcriptional activator" evidence="1">
    <location>
        <begin position="99"/>
        <end position="223"/>
    </location>
</feature>
<dbReference type="Pfam" id="PF03704">
    <property type="entry name" value="BTAD"/>
    <property type="match status" value="1"/>
</dbReference>
<dbReference type="EMBL" id="BAAAHE010000026">
    <property type="protein sequence ID" value="GAA0626702.1"/>
    <property type="molecule type" value="Genomic_DNA"/>
</dbReference>
<accession>A0ABN1H1W8</accession>
<dbReference type="Proteomes" id="UP001500957">
    <property type="component" value="Unassembled WGS sequence"/>
</dbReference>
<proteinExistence type="predicted"/>
<dbReference type="SUPFAM" id="SSF46894">
    <property type="entry name" value="C-terminal effector domain of the bipartite response regulators"/>
    <property type="match status" value="1"/>
</dbReference>
<dbReference type="RefSeq" id="WP_344606649.1">
    <property type="nucleotide sequence ID" value="NZ_BAAAHE010000026.1"/>
</dbReference>
<dbReference type="Gene3D" id="1.10.10.10">
    <property type="entry name" value="Winged helix-like DNA-binding domain superfamily/Winged helix DNA-binding domain"/>
    <property type="match status" value="1"/>
</dbReference>
<keyword evidence="3" id="KW-1185">Reference proteome</keyword>
<reference evidence="2 3" key="1">
    <citation type="journal article" date="2019" name="Int. J. Syst. Evol. Microbiol.">
        <title>The Global Catalogue of Microorganisms (GCM) 10K type strain sequencing project: providing services to taxonomists for standard genome sequencing and annotation.</title>
        <authorList>
            <consortium name="The Broad Institute Genomics Platform"/>
            <consortium name="The Broad Institute Genome Sequencing Center for Infectious Disease"/>
            <person name="Wu L."/>
            <person name="Ma J."/>
        </authorList>
    </citation>
    <scope>NUCLEOTIDE SEQUENCE [LARGE SCALE GENOMIC DNA]</scope>
    <source>
        <strain evidence="2 3">JCM 10671</strain>
    </source>
</reference>
<dbReference type="InterPro" id="IPR041664">
    <property type="entry name" value="AAA_16"/>
</dbReference>
<gene>
    <name evidence="2" type="ORF">GCM10009547_32770</name>
</gene>
<dbReference type="SMART" id="SM01043">
    <property type="entry name" value="BTAD"/>
    <property type="match status" value="1"/>
</dbReference>
<name>A0ABN1H1W8_9ACTN</name>
<dbReference type="InterPro" id="IPR011990">
    <property type="entry name" value="TPR-like_helical_dom_sf"/>
</dbReference>
<dbReference type="InterPro" id="IPR027417">
    <property type="entry name" value="P-loop_NTPase"/>
</dbReference>
<evidence type="ECO:0000259" key="1">
    <source>
        <dbReference type="SMART" id="SM01043"/>
    </source>
</evidence>
<evidence type="ECO:0000313" key="3">
    <source>
        <dbReference type="Proteomes" id="UP001500957"/>
    </source>
</evidence>
<dbReference type="Gene3D" id="1.25.40.10">
    <property type="entry name" value="Tetratricopeptide repeat domain"/>
    <property type="match status" value="1"/>
</dbReference>
<dbReference type="InterPro" id="IPR036388">
    <property type="entry name" value="WH-like_DNA-bd_sf"/>
</dbReference>
<dbReference type="Pfam" id="PF13191">
    <property type="entry name" value="AAA_16"/>
    <property type="match status" value="1"/>
</dbReference>
<evidence type="ECO:0000313" key="2">
    <source>
        <dbReference type="EMBL" id="GAA0626702.1"/>
    </source>
</evidence>
<dbReference type="InterPro" id="IPR051677">
    <property type="entry name" value="AfsR-DnrI-RedD_regulator"/>
</dbReference>
<dbReference type="SUPFAM" id="SSF48452">
    <property type="entry name" value="TPR-like"/>
    <property type="match status" value="1"/>
</dbReference>
<protein>
    <recommendedName>
        <fullName evidence="1">Bacterial transcriptional activator domain-containing protein</fullName>
    </recommendedName>
</protein>
<dbReference type="InterPro" id="IPR005158">
    <property type="entry name" value="BTAD"/>
</dbReference>
<dbReference type="SUPFAM" id="SSF52540">
    <property type="entry name" value="P-loop containing nucleoside triphosphate hydrolases"/>
    <property type="match status" value="1"/>
</dbReference>
<dbReference type="InterPro" id="IPR016032">
    <property type="entry name" value="Sig_transdc_resp-reg_C-effctor"/>
</dbReference>